<dbReference type="Pfam" id="PF00208">
    <property type="entry name" value="ELFV_dehydrog"/>
    <property type="match status" value="1"/>
</dbReference>
<dbReference type="PRINTS" id="PR00082">
    <property type="entry name" value="GLFDHDRGNASE"/>
</dbReference>
<feature type="binding site" evidence="8">
    <location>
        <position position="66"/>
    </location>
    <ligand>
        <name>substrate</name>
    </ligand>
</feature>
<accession>A0AAV1WTE7</accession>
<dbReference type="PANTHER" id="PTHR11606">
    <property type="entry name" value="GLUTAMATE DEHYDROGENASE"/>
    <property type="match status" value="1"/>
</dbReference>
<dbReference type="Gene3D" id="3.40.50.720">
    <property type="entry name" value="NAD(P)-binding Rossmann-like Domain"/>
    <property type="match status" value="1"/>
</dbReference>
<evidence type="ECO:0000259" key="11">
    <source>
        <dbReference type="SMART" id="SM00839"/>
    </source>
</evidence>
<evidence type="ECO:0000256" key="7">
    <source>
        <dbReference type="PIRSR" id="PIRSR000185-1"/>
    </source>
</evidence>
<evidence type="ECO:0000256" key="9">
    <source>
        <dbReference type="PIRSR" id="PIRSR000185-3"/>
    </source>
</evidence>
<dbReference type="GO" id="GO:0004352">
    <property type="term" value="F:glutamate dehydrogenase (NAD+) activity"/>
    <property type="evidence" value="ECO:0007669"/>
    <property type="project" value="TreeGrafter"/>
</dbReference>
<dbReference type="InterPro" id="IPR014362">
    <property type="entry name" value="Glu_DH"/>
</dbReference>
<comment type="catalytic activity">
    <reaction evidence="4">
        <text>L-glutamate + NAD(+) + H2O = 2-oxoglutarate + NH4(+) + NADH + H(+)</text>
        <dbReference type="Rhea" id="RHEA:15133"/>
        <dbReference type="ChEBI" id="CHEBI:15377"/>
        <dbReference type="ChEBI" id="CHEBI:15378"/>
        <dbReference type="ChEBI" id="CHEBI:16810"/>
        <dbReference type="ChEBI" id="CHEBI:28938"/>
        <dbReference type="ChEBI" id="CHEBI:29985"/>
        <dbReference type="ChEBI" id="CHEBI:57540"/>
        <dbReference type="ChEBI" id="CHEBI:57945"/>
        <dbReference type="EC" id="1.4.1.3"/>
    </reaction>
</comment>
<dbReference type="InterPro" id="IPR033922">
    <property type="entry name" value="NAD_bind_Glu_DH"/>
</dbReference>
<dbReference type="InterPro" id="IPR046346">
    <property type="entry name" value="Aminoacid_DH-like_N_sf"/>
</dbReference>
<dbReference type="AlphaFoldDB" id="A0AAV1WTE7"/>
<dbReference type="CDD" id="cd01076">
    <property type="entry name" value="NAD_bind_1_Glu_DH"/>
    <property type="match status" value="1"/>
</dbReference>
<dbReference type="SUPFAM" id="SSF51735">
    <property type="entry name" value="NAD(P)-binding Rossmann-fold domains"/>
    <property type="match status" value="1"/>
</dbReference>
<dbReference type="GO" id="GO:0006538">
    <property type="term" value="P:L-glutamate catabolic process"/>
    <property type="evidence" value="ECO:0007669"/>
    <property type="project" value="TreeGrafter"/>
</dbReference>
<keyword evidence="3 8" id="KW-0520">NAD</keyword>
<keyword evidence="13" id="KW-1185">Reference proteome</keyword>
<feature type="binding site" evidence="8">
    <location>
        <position position="90"/>
    </location>
    <ligand>
        <name>substrate</name>
    </ligand>
</feature>
<evidence type="ECO:0000256" key="8">
    <source>
        <dbReference type="PIRSR" id="PIRSR000185-2"/>
    </source>
</evidence>
<dbReference type="GO" id="GO:0005739">
    <property type="term" value="C:mitochondrion"/>
    <property type="evidence" value="ECO:0007669"/>
    <property type="project" value="TreeGrafter"/>
</dbReference>
<proteinExistence type="inferred from homology"/>
<feature type="domain" description="Glutamate/phenylalanine/leucine/valine/L-tryptophan dehydrogenase C-terminal" evidence="11">
    <location>
        <begin position="178"/>
        <end position="408"/>
    </location>
</feature>
<keyword evidence="8" id="KW-0547">Nucleotide-binding</keyword>
<dbReference type="InterPro" id="IPR033524">
    <property type="entry name" value="Glu/Leu/Phe/Val_DH_AS"/>
</dbReference>
<dbReference type="FunFam" id="3.40.50.10860:FF:000003">
    <property type="entry name" value="Glutamate dehydrogenase"/>
    <property type="match status" value="1"/>
</dbReference>
<dbReference type="InterPro" id="IPR006095">
    <property type="entry name" value="Glu/Leu/Phe/Val/Trp_DH"/>
</dbReference>
<evidence type="ECO:0000256" key="3">
    <source>
        <dbReference type="ARBA" id="ARBA00023027"/>
    </source>
</evidence>
<keyword evidence="2 6" id="KW-0560">Oxidoreductase</keyword>
<gene>
    <name evidence="12" type="ORF">LLUT_LOCUS13344</name>
</gene>
<evidence type="ECO:0000256" key="2">
    <source>
        <dbReference type="ARBA" id="ARBA00023002"/>
    </source>
</evidence>
<dbReference type="InterPro" id="IPR006097">
    <property type="entry name" value="Glu/Leu/Phe/Val/Trp_DH_dimer"/>
</dbReference>
<dbReference type="EMBL" id="CAXHTB010000009">
    <property type="protein sequence ID" value="CAL0312284.1"/>
    <property type="molecule type" value="Genomic_DNA"/>
</dbReference>
<comment type="caution">
    <text evidence="12">The sequence shown here is derived from an EMBL/GenBank/DDBJ whole genome shotgun (WGS) entry which is preliminary data.</text>
</comment>
<reference evidence="12 13" key="1">
    <citation type="submission" date="2024-03" db="EMBL/GenBank/DDBJ databases">
        <authorList>
            <person name="Martinez-Hernandez J."/>
        </authorList>
    </citation>
    <scope>NUCLEOTIDE SEQUENCE [LARGE SCALE GENOMIC DNA]</scope>
</reference>
<dbReference type="PIRSF" id="PIRSF000185">
    <property type="entry name" value="Glu_DH"/>
    <property type="match status" value="1"/>
</dbReference>
<evidence type="ECO:0000256" key="10">
    <source>
        <dbReference type="RuleBase" id="RU004417"/>
    </source>
</evidence>
<feature type="site" description="Important for catalysis" evidence="9">
    <location>
        <position position="142"/>
    </location>
</feature>
<evidence type="ECO:0000256" key="1">
    <source>
        <dbReference type="ARBA" id="ARBA00006382"/>
    </source>
</evidence>
<dbReference type="GO" id="GO:0000166">
    <property type="term" value="F:nucleotide binding"/>
    <property type="evidence" value="ECO:0007669"/>
    <property type="project" value="UniProtKB-KW"/>
</dbReference>
<feature type="binding site" evidence="8">
    <location>
        <position position="185"/>
    </location>
    <ligand>
        <name>NAD(+)</name>
        <dbReference type="ChEBI" id="CHEBI:57540"/>
    </ligand>
</feature>
<feature type="binding site" evidence="8">
    <location>
        <position position="344"/>
    </location>
    <ligand>
        <name>substrate</name>
    </ligand>
</feature>
<dbReference type="Proteomes" id="UP001497480">
    <property type="component" value="Unassembled WGS sequence"/>
</dbReference>
<comment type="similarity">
    <text evidence="1 6 10">Belongs to the Glu/Leu/Phe/Val dehydrogenases family.</text>
</comment>
<dbReference type="SUPFAM" id="SSF53223">
    <property type="entry name" value="Aminoacid dehydrogenase-like, N-terminal domain"/>
    <property type="match status" value="1"/>
</dbReference>
<dbReference type="PROSITE" id="PS00074">
    <property type="entry name" value="GLFV_DEHYDROGENASE"/>
    <property type="match status" value="1"/>
</dbReference>
<comment type="catalytic activity">
    <reaction evidence="5">
        <text>L-glutamate + NADP(+) + H2O = 2-oxoglutarate + NH4(+) + NADPH + H(+)</text>
        <dbReference type="Rhea" id="RHEA:11612"/>
        <dbReference type="ChEBI" id="CHEBI:15377"/>
        <dbReference type="ChEBI" id="CHEBI:15378"/>
        <dbReference type="ChEBI" id="CHEBI:16810"/>
        <dbReference type="ChEBI" id="CHEBI:28938"/>
        <dbReference type="ChEBI" id="CHEBI:29985"/>
        <dbReference type="ChEBI" id="CHEBI:57783"/>
        <dbReference type="ChEBI" id="CHEBI:58349"/>
        <dbReference type="EC" id="1.4.1.3"/>
    </reaction>
</comment>
<dbReference type="Gene3D" id="3.40.50.10860">
    <property type="entry name" value="Leucine Dehydrogenase, chain A, domain 1"/>
    <property type="match status" value="1"/>
</dbReference>
<sequence length="411" mass="44787">MNALSATNRNFQRAARILGLDSKLERSLLIPFREIKVECTIPKDDGSLMSFMGFRIHHNNARGPMKGGIRYHPEVEPDEVNALAQLMTWKTAVANIPYGGSKGGIGCNPRDLSISELERLTRVFTQKIHDFIGVHSDVLAPDMGTNSQTMAWILDEYSKFHGYSPAVVTGKPIGLGGSLGREGATGLGVVFATEALFAEYGKSIADHTFVIQGFGNVGTWAAKSIFERRGKVIAASDISGAIKNPNGIDIPTLLKHMDNNGTLKGFTGGDAMDPNELLVHECDVLIPSALGGVLNKENAADVKAKFIIEAANHPIDPDADDILSKKGVIILPDIYANSGGVTVSYFEWVQNIQGFMWDEEKVNHELKKYITSAFKDIKKMCKTHNCDLRMGAFTLGLNRVAQATVLRGWEA</sequence>
<dbReference type="SMART" id="SM00839">
    <property type="entry name" value="ELFV_dehydrog"/>
    <property type="match status" value="1"/>
</dbReference>
<dbReference type="PANTHER" id="PTHR11606:SF31">
    <property type="entry name" value="GLUTAMATE DEHYDROGENASE"/>
    <property type="match status" value="1"/>
</dbReference>
<feature type="binding site" evidence="8">
    <location>
        <position position="216"/>
    </location>
    <ligand>
        <name>NAD(+)</name>
        <dbReference type="ChEBI" id="CHEBI:57540"/>
    </ligand>
</feature>
<evidence type="ECO:0000313" key="13">
    <source>
        <dbReference type="Proteomes" id="UP001497480"/>
    </source>
</evidence>
<dbReference type="FunFam" id="3.40.50.720:FF:000212">
    <property type="entry name" value="Glutamate dehydrogenase"/>
    <property type="match status" value="1"/>
</dbReference>
<evidence type="ECO:0000256" key="6">
    <source>
        <dbReference type="PIRNR" id="PIRNR000185"/>
    </source>
</evidence>
<name>A0AAV1WTE7_LUPLU</name>
<feature type="active site" description="Proton donor" evidence="7">
    <location>
        <position position="102"/>
    </location>
</feature>
<dbReference type="Pfam" id="PF02812">
    <property type="entry name" value="ELFV_dehydrog_N"/>
    <property type="match status" value="1"/>
</dbReference>
<evidence type="ECO:0000256" key="4">
    <source>
        <dbReference type="ARBA" id="ARBA00047867"/>
    </source>
</evidence>
<evidence type="ECO:0000256" key="5">
    <source>
        <dbReference type="ARBA" id="ARBA00048577"/>
    </source>
</evidence>
<dbReference type="InterPro" id="IPR036291">
    <property type="entry name" value="NAD(P)-bd_dom_sf"/>
</dbReference>
<dbReference type="InterPro" id="IPR006096">
    <property type="entry name" value="Glu/Leu/Phe/Val/Trp_DH_C"/>
</dbReference>
<organism evidence="12 13">
    <name type="scientific">Lupinus luteus</name>
    <name type="common">European yellow lupine</name>
    <dbReference type="NCBI Taxonomy" id="3873"/>
    <lineage>
        <taxon>Eukaryota</taxon>
        <taxon>Viridiplantae</taxon>
        <taxon>Streptophyta</taxon>
        <taxon>Embryophyta</taxon>
        <taxon>Tracheophyta</taxon>
        <taxon>Spermatophyta</taxon>
        <taxon>Magnoliopsida</taxon>
        <taxon>eudicotyledons</taxon>
        <taxon>Gunneridae</taxon>
        <taxon>Pentapetalae</taxon>
        <taxon>rosids</taxon>
        <taxon>fabids</taxon>
        <taxon>Fabales</taxon>
        <taxon>Fabaceae</taxon>
        <taxon>Papilionoideae</taxon>
        <taxon>50 kb inversion clade</taxon>
        <taxon>genistoids sensu lato</taxon>
        <taxon>core genistoids</taxon>
        <taxon>Genisteae</taxon>
        <taxon>Lupinus</taxon>
    </lineage>
</organism>
<protein>
    <recommendedName>
        <fullName evidence="6">Glutamate dehydrogenase</fullName>
    </recommendedName>
</protein>
<evidence type="ECO:0000313" key="12">
    <source>
        <dbReference type="EMBL" id="CAL0312284.1"/>
    </source>
</evidence>